<dbReference type="SUPFAM" id="SSF53850">
    <property type="entry name" value="Periplasmic binding protein-like II"/>
    <property type="match status" value="3"/>
</dbReference>
<keyword evidence="1" id="KW-0812">Transmembrane</keyword>
<protein>
    <recommendedName>
        <fullName evidence="2">Solute-binding protein family 5 domain-containing protein</fullName>
    </recommendedName>
</protein>
<feature type="domain" description="Solute-binding protein family 5" evidence="2">
    <location>
        <begin position="269"/>
        <end position="623"/>
    </location>
</feature>
<reference evidence="3" key="2">
    <citation type="submission" date="2024-10" db="UniProtKB">
        <authorList>
            <consortium name="EnsemblProtists"/>
        </authorList>
    </citation>
    <scope>IDENTIFICATION</scope>
</reference>
<keyword evidence="1" id="KW-0472">Membrane</keyword>
<dbReference type="InterPro" id="IPR000914">
    <property type="entry name" value="SBP_5_dom"/>
</dbReference>
<dbReference type="RefSeq" id="XP_005782636.1">
    <property type="nucleotide sequence ID" value="XM_005782579.1"/>
</dbReference>
<feature type="transmembrane region" description="Helical" evidence="1">
    <location>
        <begin position="1112"/>
        <end position="1133"/>
    </location>
</feature>
<dbReference type="eggNOG" id="ENOG502RMJC">
    <property type="taxonomic scope" value="Eukaryota"/>
</dbReference>
<dbReference type="AlphaFoldDB" id="A0A0D3K372"/>
<evidence type="ECO:0000313" key="3">
    <source>
        <dbReference type="EnsemblProtists" id="EOD30207"/>
    </source>
</evidence>
<dbReference type="EnsemblProtists" id="EOD30207">
    <property type="protein sequence ID" value="EOD30207"/>
    <property type="gene ID" value="EMIHUDRAFT_113427"/>
</dbReference>
<dbReference type="Pfam" id="PF00496">
    <property type="entry name" value="SBP_bac_5"/>
    <property type="match status" value="1"/>
</dbReference>
<dbReference type="InterPro" id="IPR039424">
    <property type="entry name" value="SBP_5"/>
</dbReference>
<keyword evidence="1" id="KW-1133">Transmembrane helix</keyword>
<name>A0A0D3K372_EMIH1</name>
<dbReference type="PANTHER" id="PTHR30290:SF81">
    <property type="entry name" value="OLIGOPEPTIDE-BINDING PROTEIN OPPA"/>
    <property type="match status" value="1"/>
</dbReference>
<evidence type="ECO:0000259" key="2">
    <source>
        <dbReference type="Pfam" id="PF00496"/>
    </source>
</evidence>
<accession>A0A0D3K372</accession>
<dbReference type="GO" id="GO:1904680">
    <property type="term" value="F:peptide transmembrane transporter activity"/>
    <property type="evidence" value="ECO:0007669"/>
    <property type="project" value="TreeGrafter"/>
</dbReference>
<dbReference type="GO" id="GO:0015833">
    <property type="term" value="P:peptide transport"/>
    <property type="evidence" value="ECO:0007669"/>
    <property type="project" value="TreeGrafter"/>
</dbReference>
<dbReference type="KEGG" id="ehx:EMIHUDRAFT_113427"/>
<dbReference type="PaxDb" id="2903-EOD30207"/>
<dbReference type="GeneID" id="17275480"/>
<reference evidence="4" key="1">
    <citation type="journal article" date="2013" name="Nature">
        <title>Pan genome of the phytoplankton Emiliania underpins its global distribution.</title>
        <authorList>
            <person name="Read B.A."/>
            <person name="Kegel J."/>
            <person name="Klute M.J."/>
            <person name="Kuo A."/>
            <person name="Lefebvre S.C."/>
            <person name="Maumus F."/>
            <person name="Mayer C."/>
            <person name="Miller J."/>
            <person name="Monier A."/>
            <person name="Salamov A."/>
            <person name="Young J."/>
            <person name="Aguilar M."/>
            <person name="Claverie J.M."/>
            <person name="Frickenhaus S."/>
            <person name="Gonzalez K."/>
            <person name="Herman E.K."/>
            <person name="Lin Y.C."/>
            <person name="Napier J."/>
            <person name="Ogata H."/>
            <person name="Sarno A.F."/>
            <person name="Shmutz J."/>
            <person name="Schroeder D."/>
            <person name="de Vargas C."/>
            <person name="Verret F."/>
            <person name="von Dassow P."/>
            <person name="Valentin K."/>
            <person name="Van de Peer Y."/>
            <person name="Wheeler G."/>
            <person name="Dacks J.B."/>
            <person name="Delwiche C.F."/>
            <person name="Dyhrman S.T."/>
            <person name="Glockner G."/>
            <person name="John U."/>
            <person name="Richards T."/>
            <person name="Worden A.Z."/>
            <person name="Zhang X."/>
            <person name="Grigoriev I.V."/>
            <person name="Allen A.E."/>
            <person name="Bidle K."/>
            <person name="Borodovsky M."/>
            <person name="Bowler C."/>
            <person name="Brownlee C."/>
            <person name="Cock J.M."/>
            <person name="Elias M."/>
            <person name="Gladyshev V.N."/>
            <person name="Groth M."/>
            <person name="Guda C."/>
            <person name="Hadaegh A."/>
            <person name="Iglesias-Rodriguez M.D."/>
            <person name="Jenkins J."/>
            <person name="Jones B.M."/>
            <person name="Lawson T."/>
            <person name="Leese F."/>
            <person name="Lindquist E."/>
            <person name="Lobanov A."/>
            <person name="Lomsadze A."/>
            <person name="Malik S.B."/>
            <person name="Marsh M.E."/>
            <person name="Mackinder L."/>
            <person name="Mock T."/>
            <person name="Mueller-Roeber B."/>
            <person name="Pagarete A."/>
            <person name="Parker M."/>
            <person name="Probert I."/>
            <person name="Quesneville H."/>
            <person name="Raines C."/>
            <person name="Rensing S.A."/>
            <person name="Riano-Pachon D.M."/>
            <person name="Richier S."/>
            <person name="Rokitta S."/>
            <person name="Shiraiwa Y."/>
            <person name="Soanes D.M."/>
            <person name="van der Giezen M."/>
            <person name="Wahlund T.M."/>
            <person name="Williams B."/>
            <person name="Wilson W."/>
            <person name="Wolfe G."/>
            <person name="Wurch L.L."/>
        </authorList>
    </citation>
    <scope>NUCLEOTIDE SEQUENCE</scope>
</reference>
<proteinExistence type="predicted"/>
<dbReference type="PANTHER" id="PTHR30290">
    <property type="entry name" value="PERIPLASMIC BINDING COMPONENT OF ABC TRANSPORTER"/>
    <property type="match status" value="1"/>
</dbReference>
<evidence type="ECO:0000256" key="1">
    <source>
        <dbReference type="SAM" id="Phobius"/>
    </source>
</evidence>
<dbReference type="Gene3D" id="3.40.190.10">
    <property type="entry name" value="Periplasmic binding protein-like II"/>
    <property type="match status" value="2"/>
</dbReference>
<evidence type="ECO:0000313" key="4">
    <source>
        <dbReference type="Proteomes" id="UP000013827"/>
    </source>
</evidence>
<organism evidence="3 4">
    <name type="scientific">Emiliania huxleyi (strain CCMP1516)</name>
    <dbReference type="NCBI Taxonomy" id="280463"/>
    <lineage>
        <taxon>Eukaryota</taxon>
        <taxon>Haptista</taxon>
        <taxon>Haptophyta</taxon>
        <taxon>Prymnesiophyceae</taxon>
        <taxon>Isochrysidales</taxon>
        <taxon>Noelaerhabdaceae</taxon>
        <taxon>Emiliania</taxon>
    </lineage>
</organism>
<dbReference type="Proteomes" id="UP000013827">
    <property type="component" value="Unassembled WGS sequence"/>
</dbReference>
<sequence length="1160" mass="126352">MLTVFSGAAATPPSKLVVSVQTQNGFFSTGDDIGALNPHDYRPNEFVTNDFIFEGLVAWDGKNPTGLDNIAGNEDDYVSPSLAKDWKTAYNETGKCRYVITFDLLEGVTFHDGTPWNAAAAVANFNQIMGGVGVLGFPKALAGMHDWLGFTQYLDAWEAVDEMTFSLTFTSYYEAALRELSTIRPFRMSSVAALPSLEHRGISHVAEKNGLRNGGTWPNKCAKQAHYVVGKTGIPGSTDPTAGSTGWALTSLGVGEKLFTVDQFGFIVGQVAASVARPVSDNYNVWTVTLKPNYHFSDGTRVTAGLVATCLQELNDKNSSSGKARASVGVMTVTAESELVVKIVSERSTHIMDSVLAEWIFTIYYNKGDEYIFTGPYAVDNFDTDTFHLIPNLYYPLAEQRPTLTITKYGGSGELAAAAIAGTVDVGFHLAADDIAPVNSAKGVSVTSFEVEYQYMMFHNTDKPQLADVRVREAIDVAINRNAFPTELPDALPTRSMFPEASPYFSDGSNMAADTSAAATLLDQAGWALDGSKRTKDGKDLSIKLVAYPQRPGLVTLQLLIAQSLTDLGINVTSVVTSSESWDELDDLMAAGEYDLLMWAQHTLPAGDPGSFLNGFFRTNASGNHAHWSSSSVDSMLDDLNAITDKHARVNETKAIQAAILAEAPVSMLMTPTWHVSLSDRVNSTYVPWGSDYHVIRADEFLSGYTNCFFWRGATRRLPAADFNKTCFSLENADTCVYAEHETVSEVLFTKFESHRNNPAYDSVILRAYPSQDAVEDALLDSSLDVAYGVNTVSSEAFLAAKTNARLVAEQAPTELNSRHVVFNSGTILTKNKRKFVMCAIESGRAKLYQGALAAETQMDTLFDPALPHCGVLSTLSSSKELCESGTGVTADDFADTPLRVLYRAYDPFAVAIADEVIAGLDAKGIPNERLGANDRDQYNEYNCDYTAGFDYDGSPSECDDGDFACLAKHHTWDLSVSQTWGPPYDPTSKLWDMTHRWCSAESDAAGVMNMESMPFEEFRTHVRALSTLYDDDERQAQYDLVLTTLHNEAIFLPYTAKRQIAVHNARVSNFRFGFMEFDFPLANLMPGDASFWPAPPPPPPPPDDGLSSGEIAGIVIGAVVGALLLLSVIFLAGKPVFKPYTEVVKESNYNGAPPQTEAA</sequence>
<dbReference type="Gene3D" id="3.10.105.10">
    <property type="entry name" value="Dipeptide-binding Protein, Domain 3"/>
    <property type="match status" value="2"/>
</dbReference>
<dbReference type="HOGENOM" id="CLU_275404_0_0_1"/>
<keyword evidence="4" id="KW-1185">Reference proteome</keyword>